<dbReference type="Gene3D" id="3.90.226.30">
    <property type="match status" value="1"/>
</dbReference>
<reference evidence="3 4" key="1">
    <citation type="submission" date="2019-03" db="EMBL/GenBank/DDBJ databases">
        <title>Genomic Encyclopedia of Type Strains, Phase IV (KMG-IV): sequencing the most valuable type-strain genomes for metagenomic binning, comparative biology and taxonomic classification.</title>
        <authorList>
            <person name="Goeker M."/>
        </authorList>
    </citation>
    <scope>NUCLEOTIDE SEQUENCE [LARGE SCALE GENOMIC DNA]</scope>
    <source>
        <strain evidence="3 4">LX-B</strain>
    </source>
</reference>
<dbReference type="GO" id="GO:0050043">
    <property type="term" value="F:lactate racemase activity"/>
    <property type="evidence" value="ECO:0007669"/>
    <property type="project" value="InterPro"/>
</dbReference>
<dbReference type="InterPro" id="IPR047926">
    <property type="entry name" value="Ni_dep_LarA"/>
</dbReference>
<dbReference type="Pfam" id="PF21113">
    <property type="entry name" value="LarA_C"/>
    <property type="match status" value="1"/>
</dbReference>
<dbReference type="InterPro" id="IPR048068">
    <property type="entry name" value="LarA-like"/>
</dbReference>
<sequence length="422" mass="45865">MHYNFPYPNLPGLEIDERNETKIYEVKAEFQPEDPLRLIEQSLARPIGMERFSRILHPGSKILIIIDDISRPTPVRLILPPLLAELGRAGVQAANIRFLIALGTHRPMTAAEIEQKVGPEIARNYLVLNHEWENPAALHDYGRLDDGTPVILNRQMALADFVIGVGSIAPHPAAGFSGGGKIIAPGVATEAAVGEFHWKSVQFPEREVLGVRDNPMRRIIDAIAAKAGLSAIVNVIADGRQRVVKVVTGASVQAHRLGCEYALGLFGARIDPAWRADIYIADSHPMDQEMWQAVKGMCALDVVAPDGAVVILVTPCPEGVSQMHPEILKYGYVSLAEADRLIREENLSKVAAHNMVQGGRLVRRTTAFLVSPGVGPAEAERLGFRSFATPQSALDAALRLKGDRARIAILRMGGDLCPIVSG</sequence>
<dbReference type="InterPro" id="IPR043166">
    <property type="entry name" value="LarA-like_C"/>
</dbReference>
<feature type="domain" description="LarA-like N-terminal" evidence="1">
    <location>
        <begin position="13"/>
        <end position="202"/>
    </location>
</feature>
<evidence type="ECO:0000313" key="3">
    <source>
        <dbReference type="EMBL" id="TCL73184.1"/>
    </source>
</evidence>
<gene>
    <name evidence="3" type="ORF">EDC14_100546</name>
</gene>
<dbReference type="EMBL" id="SLUN01000005">
    <property type="protein sequence ID" value="TCL73184.1"/>
    <property type="molecule type" value="Genomic_DNA"/>
</dbReference>
<dbReference type="PANTHER" id="PTHR33171:SF17">
    <property type="entry name" value="LARA-LIKE N-TERMINAL DOMAIN-CONTAINING PROTEIN"/>
    <property type="match status" value="1"/>
</dbReference>
<dbReference type="RefSeq" id="WP_165907821.1">
    <property type="nucleotide sequence ID" value="NZ_SLUN01000005.1"/>
</dbReference>
<dbReference type="Gene3D" id="3.40.50.11440">
    <property type="match status" value="1"/>
</dbReference>
<dbReference type="PANTHER" id="PTHR33171">
    <property type="entry name" value="LAR_N DOMAIN-CONTAINING PROTEIN"/>
    <property type="match status" value="1"/>
</dbReference>
<dbReference type="NCBIfam" id="NF033504">
    <property type="entry name" value="Ni_dep_LarA"/>
    <property type="match status" value="1"/>
</dbReference>
<protein>
    <submittedName>
        <fullName evidence="3">Nickel-dependent lactate racemase</fullName>
    </submittedName>
</protein>
<keyword evidence="4" id="KW-1185">Reference proteome</keyword>
<comment type="caution">
    <text evidence="3">The sequence shown here is derived from an EMBL/GenBank/DDBJ whole genome shotgun (WGS) entry which is preliminary data.</text>
</comment>
<proteinExistence type="predicted"/>
<dbReference type="InterPro" id="IPR018657">
    <property type="entry name" value="LarA-like_N"/>
</dbReference>
<dbReference type="AlphaFoldDB" id="A0A4R1S2Q8"/>
<dbReference type="InterPro" id="IPR048520">
    <property type="entry name" value="LarA_C"/>
</dbReference>
<accession>A0A4R1S2Q8</accession>
<evidence type="ECO:0000313" key="4">
    <source>
        <dbReference type="Proteomes" id="UP000295008"/>
    </source>
</evidence>
<name>A0A4R1S2Q8_HYDET</name>
<evidence type="ECO:0000259" key="1">
    <source>
        <dbReference type="Pfam" id="PF09861"/>
    </source>
</evidence>
<feature type="domain" description="Lactate racemase C-terminal" evidence="2">
    <location>
        <begin position="276"/>
        <end position="412"/>
    </location>
</feature>
<dbReference type="Proteomes" id="UP000295008">
    <property type="component" value="Unassembled WGS sequence"/>
</dbReference>
<evidence type="ECO:0000259" key="2">
    <source>
        <dbReference type="Pfam" id="PF21113"/>
    </source>
</evidence>
<organism evidence="3 4">
    <name type="scientific">Hydrogenispora ethanolica</name>
    <dbReference type="NCBI Taxonomy" id="1082276"/>
    <lineage>
        <taxon>Bacteria</taxon>
        <taxon>Bacillati</taxon>
        <taxon>Bacillota</taxon>
        <taxon>Hydrogenispora</taxon>
    </lineage>
</organism>
<dbReference type="Pfam" id="PF09861">
    <property type="entry name" value="Lar_N"/>
    <property type="match status" value="1"/>
</dbReference>